<comment type="caution">
    <text evidence="4">The sequence shown here is derived from an EMBL/GenBank/DDBJ whole genome shotgun (WGS) entry which is preliminary data.</text>
</comment>
<dbReference type="GO" id="GO:0008657">
    <property type="term" value="F:DNA topoisomerase type II (double strand cut, ATP-hydrolyzing) inhibitor activity"/>
    <property type="evidence" value="ECO:0007669"/>
    <property type="project" value="UniProtKB-UniRule"/>
</dbReference>
<dbReference type="RefSeq" id="WP_147798800.1">
    <property type="nucleotide sequence ID" value="NZ_VPFL01000003.1"/>
</dbReference>
<keyword evidence="5" id="KW-1185">Reference proteome</keyword>
<dbReference type="NCBIfam" id="NF001638">
    <property type="entry name" value="PRK00418.1"/>
    <property type="match status" value="1"/>
</dbReference>
<organism evidence="4 5">
    <name type="scientific">Pelomicrobium methylotrophicum</name>
    <dbReference type="NCBI Taxonomy" id="2602750"/>
    <lineage>
        <taxon>Bacteria</taxon>
        <taxon>Pseudomonadati</taxon>
        <taxon>Pseudomonadota</taxon>
        <taxon>Hydrogenophilia</taxon>
        <taxon>Hydrogenophilia incertae sedis</taxon>
        <taxon>Pelomicrobium</taxon>
    </lineage>
</organism>
<evidence type="ECO:0000313" key="5">
    <source>
        <dbReference type="Proteomes" id="UP000321201"/>
    </source>
</evidence>
<proteinExistence type="inferred from homology"/>
<dbReference type="SUPFAM" id="SSF57716">
    <property type="entry name" value="Glucocorticoid receptor-like (DNA-binding domain)"/>
    <property type="match status" value="1"/>
</dbReference>
<sequence length="67" mass="7474">MVRASSKGPPLVRCPQCGRPVEWTPENRFRPFCSERCKLIDLGQWASERYRVPGEPATGGEGSQSPQ</sequence>
<dbReference type="Proteomes" id="UP000321201">
    <property type="component" value="Unassembled WGS sequence"/>
</dbReference>
<comment type="cofactor">
    <cofactor evidence="3">
        <name>Zn(2+)</name>
        <dbReference type="ChEBI" id="CHEBI:29105"/>
    </cofactor>
    <text evidence="3">Binds 1 zinc ion.</text>
</comment>
<dbReference type="GO" id="GO:0006355">
    <property type="term" value="P:regulation of DNA-templated transcription"/>
    <property type="evidence" value="ECO:0007669"/>
    <property type="project" value="InterPro"/>
</dbReference>
<dbReference type="HAMAP" id="MF_00649">
    <property type="entry name" value="DNA_gyrase_inhibitor_YacG"/>
    <property type="match status" value="1"/>
</dbReference>
<feature type="binding site" evidence="3">
    <location>
        <position position="33"/>
    </location>
    <ligand>
        <name>Zn(2+)</name>
        <dbReference type="ChEBI" id="CHEBI:29105"/>
    </ligand>
</feature>
<evidence type="ECO:0000313" key="4">
    <source>
        <dbReference type="EMBL" id="TXF13158.1"/>
    </source>
</evidence>
<evidence type="ECO:0000256" key="1">
    <source>
        <dbReference type="ARBA" id="ARBA00022723"/>
    </source>
</evidence>
<dbReference type="OrthoDB" id="5297544at2"/>
<dbReference type="InParanoid" id="A0A5C7EXZ9"/>
<dbReference type="PANTHER" id="PTHR36150">
    <property type="entry name" value="DNA GYRASE INHIBITOR YACG"/>
    <property type="match status" value="1"/>
</dbReference>
<reference evidence="4 5" key="1">
    <citation type="submission" date="2019-08" db="EMBL/GenBank/DDBJ databases">
        <title>Pelomicrobium methylotrophicum gen. nov., sp. nov. a moderately thermophilic, facultatively anaerobic, lithoautotrophic and methylotrophic bacterium isolated from a terrestrial mud volcano.</title>
        <authorList>
            <person name="Slobodkina G.B."/>
            <person name="Merkel A.Y."/>
            <person name="Slobodkin A.I."/>
        </authorList>
    </citation>
    <scope>NUCLEOTIDE SEQUENCE [LARGE SCALE GENOMIC DNA]</scope>
    <source>
        <strain evidence="4 5">SM250</strain>
    </source>
</reference>
<dbReference type="GO" id="GO:0008270">
    <property type="term" value="F:zinc ion binding"/>
    <property type="evidence" value="ECO:0007669"/>
    <property type="project" value="UniProtKB-UniRule"/>
</dbReference>
<accession>A0A5C7EXZ9</accession>
<keyword evidence="1 3" id="KW-0479">Metal-binding</keyword>
<keyword evidence="2 3" id="KW-0862">Zinc</keyword>
<dbReference type="FunCoup" id="A0A5C7EXZ9">
    <property type="interactions" value="61"/>
</dbReference>
<dbReference type="PANTHER" id="PTHR36150:SF1">
    <property type="entry name" value="DNA GYRASE INHIBITOR YACG"/>
    <property type="match status" value="1"/>
</dbReference>
<dbReference type="AlphaFoldDB" id="A0A5C7EXZ9"/>
<comment type="function">
    <text evidence="3">Inhibits all the catalytic activities of DNA gyrase by preventing its interaction with DNA. Acts by binding directly to the C-terminal domain of GyrB, which probably disrupts DNA binding by the gyrase.</text>
</comment>
<dbReference type="InterPro" id="IPR005584">
    <property type="entry name" value="DNA_gyrase_inhibitor_YacG"/>
</dbReference>
<gene>
    <name evidence="3 4" type="primary">yacG</name>
    <name evidence="4" type="ORF">FR698_03580</name>
</gene>
<dbReference type="EMBL" id="VPFL01000003">
    <property type="protein sequence ID" value="TXF13158.1"/>
    <property type="molecule type" value="Genomic_DNA"/>
</dbReference>
<dbReference type="Gene3D" id="3.30.50.10">
    <property type="entry name" value="Erythroid Transcription Factor GATA-1, subunit A"/>
    <property type="match status" value="1"/>
</dbReference>
<evidence type="ECO:0000256" key="3">
    <source>
        <dbReference type="HAMAP-Rule" id="MF_00649"/>
    </source>
</evidence>
<feature type="binding site" evidence="3">
    <location>
        <position position="17"/>
    </location>
    <ligand>
        <name>Zn(2+)</name>
        <dbReference type="ChEBI" id="CHEBI:29105"/>
    </ligand>
</feature>
<comment type="subunit">
    <text evidence="3">Interacts with GyrB.</text>
</comment>
<evidence type="ECO:0000256" key="2">
    <source>
        <dbReference type="ARBA" id="ARBA00022833"/>
    </source>
</evidence>
<feature type="binding site" evidence="3">
    <location>
        <position position="37"/>
    </location>
    <ligand>
        <name>Zn(2+)</name>
        <dbReference type="ChEBI" id="CHEBI:29105"/>
    </ligand>
</feature>
<name>A0A5C7EXZ9_9PROT</name>
<feature type="binding site" evidence="3">
    <location>
        <position position="14"/>
    </location>
    <ligand>
        <name>Zn(2+)</name>
        <dbReference type="ChEBI" id="CHEBI:29105"/>
    </ligand>
</feature>
<dbReference type="InterPro" id="IPR013088">
    <property type="entry name" value="Znf_NHR/GATA"/>
</dbReference>
<dbReference type="Pfam" id="PF03884">
    <property type="entry name" value="YacG"/>
    <property type="match status" value="1"/>
</dbReference>
<protein>
    <recommendedName>
        <fullName evidence="3">DNA gyrase inhibitor YacG</fullName>
    </recommendedName>
</protein>
<comment type="similarity">
    <text evidence="3">Belongs to the DNA gyrase inhibitor YacG family.</text>
</comment>